<evidence type="ECO:0000259" key="1">
    <source>
        <dbReference type="Pfam" id="PF04542"/>
    </source>
</evidence>
<dbReference type="InterPro" id="IPR013325">
    <property type="entry name" value="RNA_pol_sigma_r2"/>
</dbReference>
<reference evidence="2" key="1">
    <citation type="submission" date="2020-01" db="EMBL/GenBank/DDBJ databases">
        <title>Insect and environment-associated Actinomycetes.</title>
        <authorList>
            <person name="Currrie C."/>
            <person name="Chevrette M."/>
            <person name="Carlson C."/>
            <person name="Stubbendieck R."/>
            <person name="Wendt-Pienkowski E."/>
        </authorList>
    </citation>
    <scope>NUCLEOTIDE SEQUENCE</scope>
    <source>
        <strain evidence="2">SID7499</strain>
    </source>
</reference>
<dbReference type="GO" id="GO:0003700">
    <property type="term" value="F:DNA-binding transcription factor activity"/>
    <property type="evidence" value="ECO:0007669"/>
    <property type="project" value="InterPro"/>
</dbReference>
<protein>
    <submittedName>
        <fullName evidence="2">RNA polymerase</fullName>
    </submittedName>
</protein>
<feature type="non-terminal residue" evidence="2">
    <location>
        <position position="55"/>
    </location>
</feature>
<feature type="domain" description="RNA polymerase sigma-70 region 2" evidence="1">
    <location>
        <begin position="24"/>
        <end position="55"/>
    </location>
</feature>
<dbReference type="Gene3D" id="1.10.1740.10">
    <property type="match status" value="1"/>
</dbReference>
<dbReference type="Pfam" id="PF04542">
    <property type="entry name" value="Sigma70_r2"/>
    <property type="match status" value="1"/>
</dbReference>
<sequence length="55" mass="5852">MNGVDSTALVIAARQGDRAAGERLAAQYLPLVYNVVGRALNGHPDVDDVVQETML</sequence>
<dbReference type="GO" id="GO:0006352">
    <property type="term" value="P:DNA-templated transcription initiation"/>
    <property type="evidence" value="ECO:0007669"/>
    <property type="project" value="InterPro"/>
</dbReference>
<dbReference type="AlphaFoldDB" id="A0A6G3XKJ1"/>
<dbReference type="SUPFAM" id="SSF88946">
    <property type="entry name" value="Sigma2 domain of RNA polymerase sigma factors"/>
    <property type="match status" value="1"/>
</dbReference>
<name>A0A6G3XKJ1_9ACTN</name>
<evidence type="ECO:0000313" key="2">
    <source>
        <dbReference type="EMBL" id="NEE18040.1"/>
    </source>
</evidence>
<accession>A0A6G3XKJ1</accession>
<gene>
    <name evidence="2" type="ORF">G3M58_67705</name>
</gene>
<proteinExistence type="predicted"/>
<organism evidence="2">
    <name type="scientific">Streptomyces sp. SID7499</name>
    <dbReference type="NCBI Taxonomy" id="2706086"/>
    <lineage>
        <taxon>Bacteria</taxon>
        <taxon>Bacillati</taxon>
        <taxon>Actinomycetota</taxon>
        <taxon>Actinomycetes</taxon>
        <taxon>Kitasatosporales</taxon>
        <taxon>Streptomycetaceae</taxon>
        <taxon>Streptomyces</taxon>
    </lineage>
</organism>
<comment type="caution">
    <text evidence="2">The sequence shown here is derived from an EMBL/GenBank/DDBJ whole genome shotgun (WGS) entry which is preliminary data.</text>
</comment>
<dbReference type="EMBL" id="JAAGMN010007079">
    <property type="protein sequence ID" value="NEE18040.1"/>
    <property type="molecule type" value="Genomic_DNA"/>
</dbReference>
<dbReference type="InterPro" id="IPR007627">
    <property type="entry name" value="RNA_pol_sigma70_r2"/>
</dbReference>